<dbReference type="AlphaFoldDB" id="A0A7Y5Z5A4"/>
<dbReference type="Gene3D" id="3.40.50.720">
    <property type="entry name" value="NAD(P)-binding Rossmann-like Domain"/>
    <property type="match status" value="1"/>
</dbReference>
<dbReference type="Pfam" id="PF00106">
    <property type="entry name" value="adh_short"/>
    <property type="match status" value="1"/>
</dbReference>
<dbReference type="InterPro" id="IPR002347">
    <property type="entry name" value="SDR_fam"/>
</dbReference>
<dbReference type="EMBL" id="JABFMR010000008">
    <property type="protein sequence ID" value="NUT87257.1"/>
    <property type="molecule type" value="Genomic_DNA"/>
</dbReference>
<dbReference type="PROSITE" id="PS00061">
    <property type="entry name" value="ADH_SHORT"/>
    <property type="match status" value="1"/>
</dbReference>
<evidence type="ECO:0000256" key="2">
    <source>
        <dbReference type="ARBA" id="ARBA00023002"/>
    </source>
</evidence>
<dbReference type="GO" id="GO:0016491">
    <property type="term" value="F:oxidoreductase activity"/>
    <property type="evidence" value="ECO:0007669"/>
    <property type="project" value="UniProtKB-KW"/>
</dbReference>
<proteinExistence type="inferred from homology"/>
<dbReference type="NCBIfam" id="NF006119">
    <property type="entry name" value="PRK08264.1-5"/>
    <property type="match status" value="1"/>
</dbReference>
<dbReference type="RefSeq" id="WP_139645487.1">
    <property type="nucleotide sequence ID" value="NZ_JABFMO010000043.1"/>
</dbReference>
<evidence type="ECO:0000313" key="4">
    <source>
        <dbReference type="EMBL" id="NUT87257.1"/>
    </source>
</evidence>
<evidence type="ECO:0000256" key="3">
    <source>
        <dbReference type="RuleBase" id="RU000363"/>
    </source>
</evidence>
<dbReference type="PRINTS" id="PR00080">
    <property type="entry name" value="SDRFAMILY"/>
</dbReference>
<evidence type="ECO:0000313" key="5">
    <source>
        <dbReference type="Proteomes" id="UP000536720"/>
    </source>
</evidence>
<accession>A0A7Y5Z5A4</accession>
<gene>
    <name evidence="4" type="ORF">HNO91_12545</name>
</gene>
<organism evidence="4 5">
    <name type="scientific">Pseudomonas corrugata</name>
    <dbReference type="NCBI Taxonomy" id="47879"/>
    <lineage>
        <taxon>Bacteria</taxon>
        <taxon>Pseudomonadati</taxon>
        <taxon>Pseudomonadota</taxon>
        <taxon>Gammaproteobacteria</taxon>
        <taxon>Pseudomonadales</taxon>
        <taxon>Pseudomonadaceae</taxon>
        <taxon>Pseudomonas</taxon>
    </lineage>
</organism>
<dbReference type="SUPFAM" id="SSF51735">
    <property type="entry name" value="NAD(P)-binding Rossmann-fold domains"/>
    <property type="match status" value="1"/>
</dbReference>
<dbReference type="PANTHER" id="PTHR44169">
    <property type="entry name" value="NADPH-DEPENDENT 1-ACYLDIHYDROXYACETONE PHOSPHATE REDUCTASE"/>
    <property type="match status" value="1"/>
</dbReference>
<sequence>MQIKGSVALVTGANRGLGKAFVQALLTAGAAKVYAAARDPGTIDAQPNVIPIKLDVTRPEDIAAAVAQAPDLTLLINNAGVSGMEGQERGNISLETLRHEFEINAIAPLATSQAFAPILAANGGGAIVNMHSALSWVNLPGTVTYSASKAAAWSLTNGLRLHLAAQGTLVVGVHVAFVDTDMTRGIEGVPKASPHDVVQRVLEGLINDQPEVLADDTSHHLKQNLSNGVYLRPIS</sequence>
<evidence type="ECO:0000256" key="1">
    <source>
        <dbReference type="ARBA" id="ARBA00006484"/>
    </source>
</evidence>
<reference evidence="4 5" key="1">
    <citation type="journal article" date="2020" name="Front. Plant Sci.">
        <title>Isolation of Rhizosphere Bacteria That Improve Quality and Water Stress Tolerance in Greenhouse Ornamentals.</title>
        <authorList>
            <person name="Nordstedt N.P."/>
            <person name="Jones M.L."/>
        </authorList>
    </citation>
    <scope>NUCLEOTIDE SEQUENCE [LARGE SCALE GENOMIC DNA]</scope>
    <source>
        <strain evidence="4 5">C7D2</strain>
    </source>
</reference>
<dbReference type="InterPro" id="IPR020904">
    <property type="entry name" value="Sc_DH/Rdtase_CS"/>
</dbReference>
<dbReference type="PRINTS" id="PR00081">
    <property type="entry name" value="GDHRDH"/>
</dbReference>
<protein>
    <submittedName>
        <fullName evidence="4">SDR family oxidoreductase</fullName>
    </submittedName>
</protein>
<dbReference type="Proteomes" id="UP000536720">
    <property type="component" value="Unassembled WGS sequence"/>
</dbReference>
<comment type="caution">
    <text evidence="4">The sequence shown here is derived from an EMBL/GenBank/DDBJ whole genome shotgun (WGS) entry which is preliminary data.</text>
</comment>
<dbReference type="InterPro" id="IPR036291">
    <property type="entry name" value="NAD(P)-bd_dom_sf"/>
</dbReference>
<dbReference type="PANTHER" id="PTHR44169:SF6">
    <property type="entry name" value="NADPH-DEPENDENT 1-ACYLDIHYDROXYACETONE PHOSPHATE REDUCTASE"/>
    <property type="match status" value="1"/>
</dbReference>
<comment type="similarity">
    <text evidence="1 3">Belongs to the short-chain dehydrogenases/reductases (SDR) family.</text>
</comment>
<name>A0A7Y5Z5A4_9PSED</name>
<keyword evidence="2" id="KW-0560">Oxidoreductase</keyword>